<dbReference type="KEGG" id="roy:G3A56_28240"/>
<dbReference type="AlphaFoldDB" id="A0A7L5BRV4"/>
<evidence type="ECO:0000256" key="3">
    <source>
        <dbReference type="ARBA" id="ARBA00022989"/>
    </source>
</evidence>
<name>A0A7L5BRV4_9HYPH</name>
<protein>
    <submittedName>
        <fullName evidence="5">TrbC/VirB2 family protein</fullName>
    </submittedName>
</protein>
<dbReference type="RefSeq" id="WP_137040000.1">
    <property type="nucleotide sequence ID" value="NZ_CP048640.1"/>
</dbReference>
<keyword evidence="3 4" id="KW-1133">Transmembrane helix</keyword>
<keyword evidence="4" id="KW-0472">Membrane</keyword>
<reference evidence="5 6" key="1">
    <citation type="submission" date="2020-02" db="EMBL/GenBank/DDBJ databases">
        <title>Plant-Promoting Endophytic Bacterium Rhizobium oryzihabitans sp. nov., Isolated from the Root of Rice.</title>
        <authorList>
            <person name="zhao J."/>
            <person name="Zhang G."/>
        </authorList>
    </citation>
    <scope>NUCLEOTIDE SEQUENCE [LARGE SCALE GENOMIC DNA]</scope>
    <source>
        <strain evidence="5 6">M15</strain>
        <plasmid evidence="5 6">p8</plasmid>
    </source>
</reference>
<dbReference type="EMBL" id="CP048640">
    <property type="protein sequence ID" value="QIB41659.1"/>
    <property type="molecule type" value="Genomic_DNA"/>
</dbReference>
<dbReference type="GO" id="GO:0016020">
    <property type="term" value="C:membrane"/>
    <property type="evidence" value="ECO:0007669"/>
    <property type="project" value="UniProtKB-SubCell"/>
</dbReference>
<organism evidence="5 6">
    <name type="scientific">Rhizobium oryzihabitans</name>
    <dbReference type="NCBI Taxonomy" id="2267833"/>
    <lineage>
        <taxon>Bacteria</taxon>
        <taxon>Pseudomonadati</taxon>
        <taxon>Pseudomonadota</taxon>
        <taxon>Alphaproteobacteria</taxon>
        <taxon>Hyphomicrobiales</taxon>
        <taxon>Rhizobiaceae</taxon>
        <taxon>Rhizobium/Agrobacterium group</taxon>
        <taxon>Rhizobium</taxon>
    </lineage>
</organism>
<dbReference type="InterPro" id="IPR007039">
    <property type="entry name" value="TrbC/VirB2"/>
</dbReference>
<evidence type="ECO:0000313" key="6">
    <source>
        <dbReference type="Proteomes" id="UP000464865"/>
    </source>
</evidence>
<evidence type="ECO:0000256" key="2">
    <source>
        <dbReference type="ARBA" id="ARBA00022692"/>
    </source>
</evidence>
<dbReference type="Proteomes" id="UP000464865">
    <property type="component" value="Plasmid p8"/>
</dbReference>
<keyword evidence="2 4" id="KW-0812">Transmembrane</keyword>
<accession>A0A7L5BRV4</accession>
<feature type="transmembrane region" description="Helical" evidence="4">
    <location>
        <begin position="54"/>
        <end position="73"/>
    </location>
</feature>
<evidence type="ECO:0000256" key="1">
    <source>
        <dbReference type="ARBA" id="ARBA00004141"/>
    </source>
</evidence>
<evidence type="ECO:0000256" key="4">
    <source>
        <dbReference type="SAM" id="Phobius"/>
    </source>
</evidence>
<keyword evidence="6" id="KW-1185">Reference proteome</keyword>
<comment type="subcellular location">
    <subcellularLocation>
        <location evidence="1">Membrane</location>
        <topology evidence="1">Multi-pass membrane protein</topology>
    </subcellularLocation>
</comment>
<proteinExistence type="predicted"/>
<feature type="transmembrane region" description="Helical" evidence="4">
    <location>
        <begin position="80"/>
        <end position="98"/>
    </location>
</feature>
<sequence>MNIQFPKVKYRKAVVIGGLIVAAQLVGAEAAFAQSAFTPLQSALQMIVDFINGSFGRLAAIIAVMALGLAAFAGRLSWMTAGAVILGMGLVFGAPTIVDQLISSVK</sequence>
<keyword evidence="5" id="KW-0614">Plasmid</keyword>
<geneLocation type="plasmid" evidence="5 6">
    <name>p8</name>
</geneLocation>
<evidence type="ECO:0000313" key="5">
    <source>
        <dbReference type="EMBL" id="QIB41659.1"/>
    </source>
</evidence>
<gene>
    <name evidence="5" type="ORF">G3A56_28240</name>
</gene>
<dbReference type="Pfam" id="PF04956">
    <property type="entry name" value="TrbC"/>
    <property type="match status" value="1"/>
</dbReference>